<feature type="compositionally biased region" description="Low complexity" evidence="1">
    <location>
        <begin position="999"/>
        <end position="1017"/>
    </location>
</feature>
<feature type="compositionally biased region" description="Pro residues" evidence="1">
    <location>
        <begin position="95"/>
        <end position="112"/>
    </location>
</feature>
<feature type="compositionally biased region" description="Polar residues" evidence="1">
    <location>
        <begin position="761"/>
        <end position="773"/>
    </location>
</feature>
<feature type="compositionally biased region" description="Acidic residues" evidence="1">
    <location>
        <begin position="219"/>
        <end position="228"/>
    </location>
</feature>
<accession>A0ABR1KNQ9</accession>
<dbReference type="EMBL" id="JBBPHU010000005">
    <property type="protein sequence ID" value="KAK7517548.1"/>
    <property type="molecule type" value="Genomic_DNA"/>
</dbReference>
<feature type="compositionally biased region" description="Low complexity" evidence="1">
    <location>
        <begin position="794"/>
        <end position="811"/>
    </location>
</feature>
<reference evidence="2 3" key="1">
    <citation type="submission" date="2024-04" db="EMBL/GenBank/DDBJ databases">
        <title>Phyllosticta paracitricarpa is synonymous to the EU quarantine fungus P. citricarpa based on phylogenomic analyses.</title>
        <authorList>
            <consortium name="Lawrence Berkeley National Laboratory"/>
            <person name="Van Ingen-Buijs V.A."/>
            <person name="Van Westerhoven A.C."/>
            <person name="Haridas S."/>
            <person name="Skiadas P."/>
            <person name="Martin F."/>
            <person name="Groenewald J.Z."/>
            <person name="Crous P.W."/>
            <person name="Seidl M.F."/>
        </authorList>
    </citation>
    <scope>NUCLEOTIDE SEQUENCE [LARGE SCALE GENOMIC DNA]</scope>
    <source>
        <strain evidence="2 3">CBS 123371</strain>
    </source>
</reference>
<name>A0ABR1KNQ9_9PEZI</name>
<feature type="compositionally biased region" description="Basic and acidic residues" evidence="1">
    <location>
        <begin position="857"/>
        <end position="871"/>
    </location>
</feature>
<feature type="compositionally biased region" description="Basic and acidic residues" evidence="1">
    <location>
        <begin position="203"/>
        <end position="218"/>
    </location>
</feature>
<comment type="caution">
    <text evidence="2">The sequence shown here is derived from an EMBL/GenBank/DDBJ whole genome shotgun (WGS) entry which is preliminary data.</text>
</comment>
<feature type="compositionally biased region" description="Low complexity" evidence="1">
    <location>
        <begin position="948"/>
        <end position="967"/>
    </location>
</feature>
<evidence type="ECO:0000313" key="3">
    <source>
        <dbReference type="Proteomes" id="UP001363622"/>
    </source>
</evidence>
<feature type="compositionally biased region" description="Polar residues" evidence="1">
    <location>
        <begin position="253"/>
        <end position="277"/>
    </location>
</feature>
<feature type="compositionally biased region" description="Low complexity" evidence="1">
    <location>
        <begin position="572"/>
        <end position="597"/>
    </location>
</feature>
<feature type="compositionally biased region" description="Low complexity" evidence="1">
    <location>
        <begin position="28"/>
        <end position="70"/>
    </location>
</feature>
<keyword evidence="3" id="KW-1185">Reference proteome</keyword>
<feature type="compositionally biased region" description="Low complexity" evidence="1">
    <location>
        <begin position="605"/>
        <end position="616"/>
    </location>
</feature>
<feature type="compositionally biased region" description="Low complexity" evidence="1">
    <location>
        <begin position="425"/>
        <end position="449"/>
    </location>
</feature>
<feature type="compositionally biased region" description="Low complexity" evidence="1">
    <location>
        <begin position="697"/>
        <end position="712"/>
    </location>
</feature>
<feature type="region of interest" description="Disordered" evidence="1">
    <location>
        <begin position="516"/>
        <end position="871"/>
    </location>
</feature>
<proteinExistence type="predicted"/>
<feature type="compositionally biased region" description="Low complexity" evidence="1">
    <location>
        <begin position="1035"/>
        <end position="1052"/>
    </location>
</feature>
<feature type="compositionally biased region" description="Polar residues" evidence="1">
    <location>
        <begin position="559"/>
        <end position="571"/>
    </location>
</feature>
<gene>
    <name evidence="2" type="ORF">IWZ03DRAFT_174743</name>
</gene>
<feature type="region of interest" description="Disordered" evidence="1">
    <location>
        <begin position="370"/>
        <end position="390"/>
    </location>
</feature>
<protein>
    <submittedName>
        <fullName evidence="2">Uncharacterized protein</fullName>
    </submittedName>
</protein>
<feature type="compositionally biased region" description="Low complexity" evidence="1">
    <location>
        <begin position="669"/>
        <end position="689"/>
    </location>
</feature>
<feature type="region of interest" description="Disordered" evidence="1">
    <location>
        <begin position="1108"/>
        <end position="1143"/>
    </location>
</feature>
<feature type="compositionally biased region" description="Basic and acidic residues" evidence="1">
    <location>
        <begin position="232"/>
        <end position="244"/>
    </location>
</feature>
<feature type="compositionally biased region" description="Basic and acidic residues" evidence="1">
    <location>
        <begin position="543"/>
        <end position="552"/>
    </location>
</feature>
<feature type="region of interest" description="Disordered" evidence="1">
    <location>
        <begin position="1"/>
        <end position="350"/>
    </location>
</feature>
<feature type="compositionally biased region" description="Low complexity" evidence="1">
    <location>
        <begin position="1082"/>
        <end position="1093"/>
    </location>
</feature>
<feature type="compositionally biased region" description="Polar residues" evidence="1">
    <location>
        <begin position="978"/>
        <end position="994"/>
    </location>
</feature>
<feature type="compositionally biased region" description="Low complexity" evidence="1">
    <location>
        <begin position="324"/>
        <end position="350"/>
    </location>
</feature>
<feature type="compositionally biased region" description="Polar residues" evidence="1">
    <location>
        <begin position="286"/>
        <end position="299"/>
    </location>
</feature>
<sequence>MATMVVANAVTPPRRQQQQYYMSKLKSTNHLSSHASATSSPSTDVVTTSSTSPPSPSEASTAPTSRSPSVDGSPSTSQSVSKFHSNTNPGHHRIPAPPIPLLQPSRPAPVPSRAPSQISSSTQQDASKDIYSTPKHGHNAVKQDAANNKVLWSDRSRSRSLFGFRSGRRHSSRSSWGTSLGPKASRGDLQPSSKRLSASKSLGEVESKKASQRKRQDDLQDAMGDEMPEPPTKSDLRASPEAKPKSGHRKRWSLSTGYNAIASQNASSPGSKSTNSPPRHDRRATSPVNRSPSFFSSPRNAPPTAVATAGTITPSTSTSSRGHASVFSRSHTRSSSANTAATTPSTISTNMNSSTAAAAAAAAVMTSPTDYTVEPDANPTLQTLQPEPLNIAGRTTIVPDVDPITPGRTLMPSVPYSATGINAASSSTTSLTSTGGRRLRSRGFSLTGGTSSPSASVGRLGSLTGGWTSGWTSGNGWNPGGWSNGLRATRQVPGSPVGGSCTVNPGIVTGAVSSSVVNGYGEYSPSPSGRGKGRMKDVGNGCELDRRRERSAGRRGRSNSATPRPSPDSTTSLQSSPRKPSPPSESSKPSPISSPTSNIEAFPQLSATPSTTTLTSPPSPNVGSNLNKPWPPLPLHLRRRRASTPASPSRPRPLVPGDAVPFAEPPQPTGAGTVTTGTTPSTSSATTPTPQTPLPQTPMSATSMSTTGTASTIRANARDSQSSTALLLPKESAPQPVTPTSTKPHPPPPAPPKAATVPPTGSTQPPRRTSFSSLAAREARASFQMNKRGGNGGPASNNAGSSSGSGFSWRRPSMDNAARHNTTSSSPATAGSRSVSRGRGRRSISETRGRGPSSGRASDESYRGVGGVRREGSTRTVQAAVMPALLLLGTELFTPGKRPEDVGFGKAVAAGGAVRGVGGAGRAVGVLDVDDVDDEETRGSAAGGCGGVASTRPRAATTTTMEKMTPTRQQHHHHHQHTSSAFSYTHTPSHSLSRIQYAPSPSTTSTSTLSIPSTSTTHHALKQPLFPNPPPKTQPSFSLLPPIPQSQSHSPIPASPNPSSHKLSQTYPPPNTTTQHSSLHTAFPAPQSAPAPFISRLDPGSSCPFTVDATNGHFDPPGTKCEASSPFRRSLSPPVKDLGREGDLMAGMEAVWRKWEMSVA</sequence>
<feature type="compositionally biased region" description="Polar residues" evidence="1">
    <location>
        <begin position="1057"/>
        <end position="1080"/>
    </location>
</feature>
<evidence type="ECO:0000256" key="1">
    <source>
        <dbReference type="SAM" id="MobiDB-lite"/>
    </source>
</evidence>
<dbReference type="Proteomes" id="UP001363622">
    <property type="component" value="Unassembled WGS sequence"/>
</dbReference>
<feature type="compositionally biased region" description="Polar residues" evidence="1">
    <location>
        <begin position="310"/>
        <end position="322"/>
    </location>
</feature>
<feature type="region of interest" description="Disordered" evidence="1">
    <location>
        <begin position="935"/>
        <end position="1096"/>
    </location>
</feature>
<feature type="compositionally biased region" description="Polar residues" evidence="1">
    <location>
        <begin position="190"/>
        <end position="200"/>
    </location>
</feature>
<organism evidence="2 3">
    <name type="scientific">Phyllosticta citriasiana</name>
    <dbReference type="NCBI Taxonomy" id="595635"/>
    <lineage>
        <taxon>Eukaryota</taxon>
        <taxon>Fungi</taxon>
        <taxon>Dikarya</taxon>
        <taxon>Ascomycota</taxon>
        <taxon>Pezizomycotina</taxon>
        <taxon>Dothideomycetes</taxon>
        <taxon>Dothideomycetes incertae sedis</taxon>
        <taxon>Botryosphaeriales</taxon>
        <taxon>Phyllostictaceae</taxon>
        <taxon>Phyllosticta</taxon>
    </lineage>
</organism>
<feature type="region of interest" description="Disordered" evidence="1">
    <location>
        <begin position="424"/>
        <end position="458"/>
    </location>
</feature>
<feature type="compositionally biased region" description="Polar residues" evidence="1">
    <location>
        <begin position="819"/>
        <end position="829"/>
    </location>
</feature>
<evidence type="ECO:0000313" key="2">
    <source>
        <dbReference type="EMBL" id="KAK7517548.1"/>
    </source>
</evidence>
<feature type="compositionally biased region" description="Polar residues" evidence="1">
    <location>
        <begin position="72"/>
        <end position="89"/>
    </location>
</feature>